<evidence type="ECO:0000313" key="3">
    <source>
        <dbReference type="Proteomes" id="UP000298138"/>
    </source>
</evidence>
<dbReference type="InParanoid" id="A0A4S2N072"/>
<feature type="region of interest" description="Disordered" evidence="1">
    <location>
        <begin position="339"/>
        <end position="430"/>
    </location>
</feature>
<dbReference type="OrthoDB" id="5383338at2759"/>
<feature type="region of interest" description="Disordered" evidence="1">
    <location>
        <begin position="824"/>
        <end position="870"/>
    </location>
</feature>
<feature type="compositionally biased region" description="Basic residues" evidence="1">
    <location>
        <begin position="857"/>
        <end position="868"/>
    </location>
</feature>
<feature type="compositionally biased region" description="Pro residues" evidence="1">
    <location>
        <begin position="60"/>
        <end position="72"/>
    </location>
</feature>
<feature type="compositionally biased region" description="Pro residues" evidence="1">
    <location>
        <begin position="16"/>
        <end position="25"/>
    </location>
</feature>
<accession>A0A4S2N072</accession>
<proteinExistence type="predicted"/>
<feature type="compositionally biased region" description="Low complexity" evidence="1">
    <location>
        <begin position="398"/>
        <end position="408"/>
    </location>
</feature>
<feature type="region of interest" description="Disordered" evidence="1">
    <location>
        <begin position="1"/>
        <end position="266"/>
    </location>
</feature>
<organism evidence="2 3">
    <name type="scientific">Ascodesmis nigricans</name>
    <dbReference type="NCBI Taxonomy" id="341454"/>
    <lineage>
        <taxon>Eukaryota</taxon>
        <taxon>Fungi</taxon>
        <taxon>Dikarya</taxon>
        <taxon>Ascomycota</taxon>
        <taxon>Pezizomycotina</taxon>
        <taxon>Pezizomycetes</taxon>
        <taxon>Pezizales</taxon>
        <taxon>Ascodesmidaceae</taxon>
        <taxon>Ascodesmis</taxon>
    </lineage>
</organism>
<sequence length="1060" mass="116059">MSPRLGTHRRYQRDPTVPPCLPAPPCCLNRPATPHFPLPQFPSSSSLSPTHPSSSQSRCPIPPTPLPTPPQTQPQQKIQAPAMASNNGPSTTSPANTDQKDRHFSTASSIYSPDLGALSWRQSNDVSGERPLTAPAAVAGDPAAATTAPMSPMSPFQRPRSQSFTSAQSTPFMMTPQAGGLSPAPVQKSPVPQRSHSKAHHTKSPSLAGLGSPRQLDQKAEDADDEDEDSTVPVVPWSLSPHRSPVPTHLTETDYSKARPKSRPSVKSIIASIRESNETGLGLVVSPTLSEKGQFEMSANLGRPSNDSSTPRPESTDFFSDKIPIAYEPSEPSLIPVETEVEHKSPPPGPPPVHRPRVSSNPSAGLWNSSMTSLTSLPTRSATAASRHPGVPIPPPRSRSTPPVLVVPAQRRPNPWPRTESANNSRVTSPVSGHFEFRFSNRVVFHKGMVPKVSKLDNPDRNFTVELEGDVSQPEVPMSPRSPPPATMRRRSQQLPSTEPTIPEGSMVPRRSMSSSSWQHSEHTTGNSERTTVTEYQTSIEEEPDSYYYAADRWKPALENDLVTLWNNAQGSPPMQGDGRTYSLNTFPRFTPDPLGYGPPLEDFGFGISGGSPFYTLRSACIEPTCNAPGSCRTHDQKHCSGVAIYRNQPFDADVNEHICKLKLPTSGKAASDGLVTIIDPQRAIKLAMQALNPTIQTAMRAGTAVNLTLRPESCSIVWSKSNRHYELIHPKLAPMQGCPSPLVFEITRGRVGFGDVTAAGTLKLINTINKETLVTLDFANSLLTVDTNATSKVESEHIVDVAIVATLAVATCEGRLARFGLKQGASSGSSHATLSRYDSTSTTASLQRTPKLPMSIHHKSPTHRRSHSDHTYHVFKHYNLFNPRHHHHRRRRDHDPQPYYPQYLSPHAPTYSETGSTSPGDPNSRFSSDEEEAQSTRTWSLKSKHTGSSASSFSRINHKKKVHRAQEEAKVRLEQMRRLESLSTTGGTNSGEWPKSALSPPPERTLYQQEMVVKKQNVVVKWLLLVWMPLVLLWERLMLLITAKKAEKKAVVVQSGSMA</sequence>
<feature type="compositionally biased region" description="Polar residues" evidence="1">
    <location>
        <begin position="420"/>
        <end position="430"/>
    </location>
</feature>
<feature type="compositionally biased region" description="Basic residues" evidence="1">
    <location>
        <begin position="1"/>
        <end position="11"/>
    </location>
</feature>
<dbReference type="AlphaFoldDB" id="A0A4S2N072"/>
<feature type="region of interest" description="Disordered" evidence="1">
    <location>
        <begin position="298"/>
        <end position="318"/>
    </location>
</feature>
<keyword evidence="3" id="KW-1185">Reference proteome</keyword>
<feature type="compositionally biased region" description="Polar residues" evidence="1">
    <location>
        <begin position="366"/>
        <end position="384"/>
    </location>
</feature>
<feature type="compositionally biased region" description="Low complexity" evidence="1">
    <location>
        <begin position="41"/>
        <end position="57"/>
    </location>
</feature>
<dbReference type="Proteomes" id="UP000298138">
    <property type="component" value="Unassembled WGS sequence"/>
</dbReference>
<name>A0A4S2N072_9PEZI</name>
<feature type="compositionally biased region" description="Polar residues" evidence="1">
    <location>
        <begin position="825"/>
        <end position="849"/>
    </location>
</feature>
<feature type="region of interest" description="Disordered" evidence="1">
    <location>
        <begin position="466"/>
        <end position="539"/>
    </location>
</feature>
<feature type="compositionally biased region" description="Polar residues" evidence="1">
    <location>
        <begin position="983"/>
        <end position="992"/>
    </location>
</feature>
<feature type="compositionally biased region" description="Polar residues" evidence="1">
    <location>
        <begin position="303"/>
        <end position="313"/>
    </location>
</feature>
<feature type="compositionally biased region" description="Polar residues" evidence="1">
    <location>
        <begin position="912"/>
        <end position="927"/>
    </location>
</feature>
<reference evidence="2 3" key="1">
    <citation type="submission" date="2019-04" db="EMBL/GenBank/DDBJ databases">
        <title>Comparative genomics and transcriptomics to analyze fruiting body development in filamentous ascomycetes.</title>
        <authorList>
            <consortium name="DOE Joint Genome Institute"/>
            <person name="Lutkenhaus R."/>
            <person name="Traeger S."/>
            <person name="Breuer J."/>
            <person name="Kuo A."/>
            <person name="Lipzen A."/>
            <person name="Pangilinan J."/>
            <person name="Dilworth D."/>
            <person name="Sandor L."/>
            <person name="Poggeler S."/>
            <person name="Barry K."/>
            <person name="Grigoriev I.V."/>
            <person name="Nowrousian M."/>
        </authorList>
    </citation>
    <scope>NUCLEOTIDE SEQUENCE [LARGE SCALE GENOMIC DNA]</scope>
    <source>
        <strain evidence="2 3">CBS 389.68</strain>
    </source>
</reference>
<feature type="region of interest" description="Disordered" evidence="1">
    <location>
        <begin position="983"/>
        <end position="1002"/>
    </location>
</feature>
<feature type="compositionally biased region" description="Polar residues" evidence="1">
    <location>
        <begin position="524"/>
        <end position="539"/>
    </location>
</feature>
<evidence type="ECO:0000313" key="2">
    <source>
        <dbReference type="EMBL" id="TGZ82482.1"/>
    </source>
</evidence>
<feature type="compositionally biased region" description="Basic and acidic residues" evidence="1">
    <location>
        <begin position="965"/>
        <end position="974"/>
    </location>
</feature>
<protein>
    <submittedName>
        <fullName evidence="2">Uncharacterized protein</fullName>
    </submittedName>
</protein>
<feature type="compositionally biased region" description="Basic residues" evidence="1">
    <location>
        <begin position="884"/>
        <end position="893"/>
    </location>
</feature>
<feature type="compositionally biased region" description="Low complexity" evidence="1">
    <location>
        <begin position="506"/>
        <end position="517"/>
    </location>
</feature>
<feature type="compositionally biased region" description="Polar residues" evidence="1">
    <location>
        <begin position="84"/>
        <end position="97"/>
    </location>
</feature>
<feature type="compositionally biased region" description="Low complexity" evidence="1">
    <location>
        <begin position="133"/>
        <end position="155"/>
    </location>
</feature>
<feature type="compositionally biased region" description="Polar residues" evidence="1">
    <location>
        <begin position="936"/>
        <end position="956"/>
    </location>
</feature>
<feature type="compositionally biased region" description="Polar residues" evidence="1">
    <location>
        <begin position="159"/>
        <end position="172"/>
    </location>
</feature>
<evidence type="ECO:0000256" key="1">
    <source>
        <dbReference type="SAM" id="MobiDB-lite"/>
    </source>
</evidence>
<feature type="region of interest" description="Disordered" evidence="1">
    <location>
        <begin position="882"/>
        <end position="974"/>
    </location>
</feature>
<feature type="compositionally biased region" description="Low complexity" evidence="1">
    <location>
        <begin position="73"/>
        <end position="82"/>
    </location>
</feature>
<dbReference type="EMBL" id="ML220115">
    <property type="protein sequence ID" value="TGZ82482.1"/>
    <property type="molecule type" value="Genomic_DNA"/>
</dbReference>
<gene>
    <name evidence="2" type="ORF">EX30DRAFT_386757</name>
</gene>